<evidence type="ECO:0000313" key="3">
    <source>
        <dbReference type="Proteomes" id="UP000692954"/>
    </source>
</evidence>
<name>A0A8S1RNW2_9CILI</name>
<organism evidence="2 3">
    <name type="scientific">Paramecium sonneborni</name>
    <dbReference type="NCBI Taxonomy" id="65129"/>
    <lineage>
        <taxon>Eukaryota</taxon>
        <taxon>Sar</taxon>
        <taxon>Alveolata</taxon>
        <taxon>Ciliophora</taxon>
        <taxon>Intramacronucleata</taxon>
        <taxon>Oligohymenophorea</taxon>
        <taxon>Peniculida</taxon>
        <taxon>Parameciidae</taxon>
        <taxon>Paramecium</taxon>
    </lineage>
</organism>
<keyword evidence="1" id="KW-0812">Transmembrane</keyword>
<proteinExistence type="predicted"/>
<protein>
    <recommendedName>
        <fullName evidence="4">Transmembrane protein</fullName>
    </recommendedName>
</protein>
<evidence type="ECO:0000256" key="1">
    <source>
        <dbReference type="SAM" id="Phobius"/>
    </source>
</evidence>
<dbReference type="Proteomes" id="UP000692954">
    <property type="component" value="Unassembled WGS sequence"/>
</dbReference>
<sequence length="211" mass="25046">MLQELRMYQYYDQRNFFIRLIRQKMFLVSNQCKLKTCSNAPNVHNIPEQCQTYSKLYSIKQALDGCIDITCGVIFQKEKCQVDSLDFVLIRFVKMLEGIIIFLMMLNQIYSQEMYEQAKCVVKLRFNNNVLPTLIILIANSICRKKECYITQSLIKHMRIVIHIQIIVLQLGMVVHYQLLVIFIKIQIVVDMILITIFVNEIMEYVPIRKY</sequence>
<evidence type="ECO:0008006" key="4">
    <source>
        <dbReference type="Google" id="ProtNLM"/>
    </source>
</evidence>
<reference evidence="2" key="1">
    <citation type="submission" date="2021-01" db="EMBL/GenBank/DDBJ databases">
        <authorList>
            <consortium name="Genoscope - CEA"/>
            <person name="William W."/>
        </authorList>
    </citation>
    <scope>NUCLEOTIDE SEQUENCE</scope>
</reference>
<keyword evidence="1" id="KW-0472">Membrane</keyword>
<feature type="transmembrane region" description="Helical" evidence="1">
    <location>
        <begin position="179"/>
        <end position="200"/>
    </location>
</feature>
<accession>A0A8S1RNW2</accession>
<keyword evidence="3" id="KW-1185">Reference proteome</keyword>
<keyword evidence="1" id="KW-1133">Transmembrane helix</keyword>
<dbReference type="AlphaFoldDB" id="A0A8S1RNW2"/>
<dbReference type="EMBL" id="CAJJDN010000207">
    <property type="protein sequence ID" value="CAD8129083.1"/>
    <property type="molecule type" value="Genomic_DNA"/>
</dbReference>
<feature type="transmembrane region" description="Helical" evidence="1">
    <location>
        <begin position="87"/>
        <end position="106"/>
    </location>
</feature>
<feature type="transmembrane region" description="Helical" evidence="1">
    <location>
        <begin position="155"/>
        <end position="173"/>
    </location>
</feature>
<comment type="caution">
    <text evidence="2">The sequence shown here is derived from an EMBL/GenBank/DDBJ whole genome shotgun (WGS) entry which is preliminary data.</text>
</comment>
<feature type="transmembrane region" description="Helical" evidence="1">
    <location>
        <begin position="126"/>
        <end position="143"/>
    </location>
</feature>
<gene>
    <name evidence="2" type="ORF">PSON_ATCC_30995.1.T2070004</name>
</gene>
<evidence type="ECO:0000313" key="2">
    <source>
        <dbReference type="EMBL" id="CAD8129083.1"/>
    </source>
</evidence>